<dbReference type="Proteomes" id="UP000242496">
    <property type="component" value="Unassembled WGS sequence"/>
</dbReference>
<accession>A0A1I7JNC7</accession>
<keyword evidence="1" id="KW-1133">Transmembrane helix</keyword>
<reference evidence="3" key="1">
    <citation type="submission" date="2016-10" db="EMBL/GenBank/DDBJ databases">
        <authorList>
            <person name="Varghese N."/>
            <person name="Submissions S."/>
        </authorList>
    </citation>
    <scope>NUCLEOTIDE SEQUENCE [LARGE SCALE GENOMIC DNA]</scope>
    <source>
        <strain evidence="3">DSM 18168</strain>
    </source>
</reference>
<feature type="transmembrane region" description="Helical" evidence="1">
    <location>
        <begin position="249"/>
        <end position="266"/>
    </location>
</feature>
<dbReference type="Pfam" id="PF14897">
    <property type="entry name" value="EpsG"/>
    <property type="match status" value="1"/>
</dbReference>
<sequence>MIISEYTPNFLFIFSLTSLIITILTAGLKNKAISNSIALFLVIMYVVLFGLRDYSIGSDTEAYVDNFLYNNWDFEPLFTLITYVIKLFVNDPTIYLIILSLIYGVNIYLSYIVVGKNVKSYIIIFIWTILFSQGMLTGTINYFRQALGFSFLLLGFFLYLNKEKLSFLSCILIISSILIHNSNSILILLIFISRFIKVRWIIVVYFLSLIALSLDIGQTMINDYGEYHIIQRTLARHLYFNDRRSIETIYMYILLYSSQFLFFLYFRNKLEKKHLYGNLLKVYGLILSFSIFLSFNREMAIRYYIILQYIIPILYLYISTCIKQKMIFSILFASYTMLYFYYLLSRPWFTDQFLGNITQ</sequence>
<feature type="transmembrane region" description="Helical" evidence="1">
    <location>
        <begin position="6"/>
        <end position="25"/>
    </location>
</feature>
<keyword evidence="1" id="KW-0812">Transmembrane</keyword>
<proteinExistence type="predicted"/>
<feature type="transmembrane region" description="Helical" evidence="1">
    <location>
        <begin position="32"/>
        <end position="51"/>
    </location>
</feature>
<evidence type="ECO:0000313" key="3">
    <source>
        <dbReference type="Proteomes" id="UP000242496"/>
    </source>
</evidence>
<feature type="transmembrane region" description="Helical" evidence="1">
    <location>
        <begin position="198"/>
        <end position="217"/>
    </location>
</feature>
<protein>
    <submittedName>
        <fullName evidence="2">EpsG family protein</fullName>
    </submittedName>
</protein>
<organism evidence="2 3">
    <name type="scientific">Xenorhabdus koppenhoeferi</name>
    <dbReference type="NCBI Taxonomy" id="351659"/>
    <lineage>
        <taxon>Bacteria</taxon>
        <taxon>Pseudomonadati</taxon>
        <taxon>Pseudomonadota</taxon>
        <taxon>Gammaproteobacteria</taxon>
        <taxon>Enterobacterales</taxon>
        <taxon>Morganellaceae</taxon>
        <taxon>Xenorhabdus</taxon>
    </lineage>
</organism>
<feature type="transmembrane region" description="Helical" evidence="1">
    <location>
        <begin position="301"/>
        <end position="319"/>
    </location>
</feature>
<gene>
    <name evidence="2" type="ORF">SAMN05421784_1365</name>
</gene>
<keyword evidence="1" id="KW-0472">Membrane</keyword>
<feature type="transmembrane region" description="Helical" evidence="1">
    <location>
        <begin position="166"/>
        <end position="191"/>
    </location>
</feature>
<evidence type="ECO:0000313" key="2">
    <source>
        <dbReference type="EMBL" id="SFU86658.1"/>
    </source>
</evidence>
<name>A0A1I7JNC7_9GAMM</name>
<feature type="transmembrane region" description="Helical" evidence="1">
    <location>
        <begin position="326"/>
        <end position="344"/>
    </location>
</feature>
<dbReference type="STRING" id="351659.SAMN05421784_1365"/>
<dbReference type="AlphaFoldDB" id="A0A1I7JNC7"/>
<feature type="transmembrane region" description="Helical" evidence="1">
    <location>
        <begin position="94"/>
        <end position="114"/>
    </location>
</feature>
<feature type="transmembrane region" description="Helical" evidence="1">
    <location>
        <begin position="120"/>
        <end position="136"/>
    </location>
</feature>
<evidence type="ECO:0000256" key="1">
    <source>
        <dbReference type="SAM" id="Phobius"/>
    </source>
</evidence>
<dbReference type="OrthoDB" id="6467008at2"/>
<keyword evidence="3" id="KW-1185">Reference proteome</keyword>
<dbReference type="EMBL" id="FPBJ01000036">
    <property type="protein sequence ID" value="SFU86658.1"/>
    <property type="molecule type" value="Genomic_DNA"/>
</dbReference>
<feature type="transmembrane region" description="Helical" evidence="1">
    <location>
        <begin position="278"/>
        <end position="295"/>
    </location>
</feature>
<dbReference type="RefSeq" id="WP_092553158.1">
    <property type="nucleotide sequence ID" value="NZ_CAWRBG010000061.1"/>
</dbReference>
<dbReference type="InterPro" id="IPR049458">
    <property type="entry name" value="EpsG-like"/>
</dbReference>